<dbReference type="AlphaFoldDB" id="C1FH05"/>
<accession>C1FH05</accession>
<dbReference type="InParanoid" id="C1FH05"/>
<dbReference type="Proteomes" id="UP000002009">
    <property type="component" value="Chromosome 10"/>
</dbReference>
<dbReference type="EMBL" id="CP001576">
    <property type="protein sequence ID" value="ACO69741.1"/>
    <property type="molecule type" value="Genomic_DNA"/>
</dbReference>
<organism evidence="1 2">
    <name type="scientific">Micromonas commoda (strain RCC299 / NOUM17 / CCMP2709)</name>
    <name type="common">Picoplanktonic green alga</name>
    <dbReference type="NCBI Taxonomy" id="296587"/>
    <lineage>
        <taxon>Eukaryota</taxon>
        <taxon>Viridiplantae</taxon>
        <taxon>Chlorophyta</taxon>
        <taxon>Mamiellophyceae</taxon>
        <taxon>Mamiellales</taxon>
        <taxon>Mamiellaceae</taxon>
        <taxon>Micromonas</taxon>
    </lineage>
</organism>
<evidence type="ECO:0000313" key="1">
    <source>
        <dbReference type="EMBL" id="ACO69741.1"/>
    </source>
</evidence>
<dbReference type="RefSeq" id="XP_002508483.1">
    <property type="nucleotide sequence ID" value="XM_002508437.1"/>
</dbReference>
<reference evidence="1 2" key="1">
    <citation type="journal article" date="2009" name="Science">
        <title>Green evolution and dynamic adaptations revealed by genomes of the marine picoeukaryotes Micromonas.</title>
        <authorList>
            <person name="Worden A.Z."/>
            <person name="Lee J.H."/>
            <person name="Mock T."/>
            <person name="Rouze P."/>
            <person name="Simmons M.P."/>
            <person name="Aerts A.L."/>
            <person name="Allen A.E."/>
            <person name="Cuvelier M.L."/>
            <person name="Derelle E."/>
            <person name="Everett M.V."/>
            <person name="Foulon E."/>
            <person name="Grimwood J."/>
            <person name="Gundlach H."/>
            <person name="Henrissat B."/>
            <person name="Napoli C."/>
            <person name="McDonald S.M."/>
            <person name="Parker M.S."/>
            <person name="Rombauts S."/>
            <person name="Salamov A."/>
            <person name="Von Dassow P."/>
            <person name="Badger J.H."/>
            <person name="Coutinho P.M."/>
            <person name="Demir E."/>
            <person name="Dubchak I."/>
            <person name="Gentemann C."/>
            <person name="Eikrem W."/>
            <person name="Gready J.E."/>
            <person name="John U."/>
            <person name="Lanier W."/>
            <person name="Lindquist E.A."/>
            <person name="Lucas S."/>
            <person name="Mayer K.F."/>
            <person name="Moreau H."/>
            <person name="Not F."/>
            <person name="Otillar R."/>
            <person name="Panaud O."/>
            <person name="Pangilinan J."/>
            <person name="Paulsen I."/>
            <person name="Piegu B."/>
            <person name="Poliakov A."/>
            <person name="Robbens S."/>
            <person name="Schmutz J."/>
            <person name="Toulza E."/>
            <person name="Wyss T."/>
            <person name="Zelensky A."/>
            <person name="Zhou K."/>
            <person name="Armbrust E.V."/>
            <person name="Bhattacharya D."/>
            <person name="Goodenough U.W."/>
            <person name="Van de Peer Y."/>
            <person name="Grigoriev I.V."/>
        </authorList>
    </citation>
    <scope>NUCLEOTIDE SEQUENCE [LARGE SCALE GENOMIC DNA]</scope>
    <source>
        <strain evidence="2">RCC299 / NOUM17</strain>
    </source>
</reference>
<proteinExistence type="predicted"/>
<keyword evidence="2" id="KW-1185">Reference proteome</keyword>
<gene>
    <name evidence="1" type="ORF">MICPUN_61913</name>
</gene>
<sequence>MKYKFAKGRRKGYQWANDQHNTMNSHDYKKYLVPLTDHKVTAFTSSNIRKDYGKNGELKEDNFFAIGCQSKWGYGSREFRFLDGQIAEMQFYGENLDGATIKAIRADLQRKYISPDSPAYVENINNQ</sequence>
<name>C1FH05_MICCC</name>
<evidence type="ECO:0000313" key="2">
    <source>
        <dbReference type="Proteomes" id="UP000002009"/>
    </source>
</evidence>
<dbReference type="GeneID" id="8246761"/>
<protein>
    <submittedName>
        <fullName evidence="1">Uncharacterized protein</fullName>
    </submittedName>
</protein>
<dbReference type="KEGG" id="mis:MICPUN_61913"/>